<dbReference type="Proteomes" id="UP000182227">
    <property type="component" value="Unassembled WGS sequence"/>
</dbReference>
<proteinExistence type="predicted"/>
<gene>
    <name evidence="1" type="ORF">BN970_06973</name>
</gene>
<name>A0A0U1DYS4_9MYCO</name>
<protein>
    <recommendedName>
        <fullName evidence="3">Toxin-antitoxin system</fullName>
    </recommendedName>
</protein>
<organism evidence="1 2">
    <name type="scientific">Mycolicibacterium conceptionense</name>
    <dbReference type="NCBI Taxonomy" id="451644"/>
    <lineage>
        <taxon>Bacteria</taxon>
        <taxon>Bacillati</taxon>
        <taxon>Actinomycetota</taxon>
        <taxon>Actinomycetes</taxon>
        <taxon>Mycobacteriales</taxon>
        <taxon>Mycobacteriaceae</taxon>
        <taxon>Mycolicibacterium</taxon>
    </lineage>
</organism>
<evidence type="ECO:0000313" key="2">
    <source>
        <dbReference type="Proteomes" id="UP000182227"/>
    </source>
</evidence>
<dbReference type="EMBL" id="CTEF01000009">
    <property type="protein sequence ID" value="CQD25175.1"/>
    <property type="molecule type" value="Genomic_DNA"/>
</dbReference>
<sequence length="66" mass="7576">MPQPHKGDRHKIPVRPVDRVYRKLEEMRIEAGVSSMSQYMSDVLAVWAGMPELARELNQEVLQISA</sequence>
<evidence type="ECO:0008006" key="3">
    <source>
        <dbReference type="Google" id="ProtNLM"/>
    </source>
</evidence>
<evidence type="ECO:0000313" key="1">
    <source>
        <dbReference type="EMBL" id="CQD25175.1"/>
    </source>
</evidence>
<dbReference type="AlphaFoldDB" id="A0A0U1DYS4"/>
<accession>A0A0U1DYS4</accession>
<reference evidence="1 2" key="1">
    <citation type="submission" date="2015-03" db="EMBL/GenBank/DDBJ databases">
        <authorList>
            <person name="Murphy D."/>
        </authorList>
    </citation>
    <scope>NUCLEOTIDE SEQUENCE [LARGE SCALE GENOMIC DNA]</scope>
    <source>
        <strain evidence="1 2">D16</strain>
    </source>
</reference>